<dbReference type="VEuPathDB" id="AmoebaDB:FDP41_002116"/>
<dbReference type="Proteomes" id="UP000444721">
    <property type="component" value="Unassembled WGS sequence"/>
</dbReference>
<gene>
    <name evidence="2" type="ORF">FDP41_002116</name>
</gene>
<accession>A0A6A5BUW9</accession>
<dbReference type="RefSeq" id="XP_044563759.1">
    <property type="nucleotide sequence ID" value="XM_044705276.1"/>
</dbReference>
<name>A0A6A5BUW9_NAEFO</name>
<comment type="caution">
    <text evidence="2">The sequence shown here is derived from an EMBL/GenBank/DDBJ whole genome shotgun (WGS) entry which is preliminary data.</text>
</comment>
<dbReference type="GeneID" id="68109334"/>
<organism evidence="2 3">
    <name type="scientific">Naegleria fowleri</name>
    <name type="common">Brain eating amoeba</name>
    <dbReference type="NCBI Taxonomy" id="5763"/>
    <lineage>
        <taxon>Eukaryota</taxon>
        <taxon>Discoba</taxon>
        <taxon>Heterolobosea</taxon>
        <taxon>Tetramitia</taxon>
        <taxon>Eutetramitia</taxon>
        <taxon>Vahlkampfiidae</taxon>
        <taxon>Naegleria</taxon>
    </lineage>
</organism>
<dbReference type="VEuPathDB" id="AmoebaDB:NfTy_034490"/>
<reference evidence="2 3" key="1">
    <citation type="journal article" date="2019" name="Sci. Rep.">
        <title>Nanopore sequencing improves the draft genome of the human pathogenic amoeba Naegleria fowleri.</title>
        <authorList>
            <person name="Liechti N."/>
            <person name="Schurch N."/>
            <person name="Bruggmann R."/>
            <person name="Wittwer M."/>
        </authorList>
    </citation>
    <scope>NUCLEOTIDE SEQUENCE [LARGE SCALE GENOMIC DNA]</scope>
    <source>
        <strain evidence="2 3">ATCC 30894</strain>
    </source>
</reference>
<feature type="region of interest" description="Disordered" evidence="1">
    <location>
        <begin position="25"/>
        <end position="61"/>
    </location>
</feature>
<proteinExistence type="predicted"/>
<evidence type="ECO:0000313" key="3">
    <source>
        <dbReference type="Proteomes" id="UP000444721"/>
    </source>
</evidence>
<dbReference type="AlphaFoldDB" id="A0A6A5BUW9"/>
<sequence>MISQQILENVSKEMKAVEKAKEIIQKAHKHQEIHEEERRKKLEQAKEKEKEESRRREYERYRQSVEGIGGVEPMSFEEFITKNQEESAMNLVLPQQLGPLEEIDSFFDL</sequence>
<protein>
    <submittedName>
        <fullName evidence="2">Uncharacterized protein</fullName>
    </submittedName>
</protein>
<dbReference type="OrthoDB" id="10616587at2759"/>
<keyword evidence="3" id="KW-1185">Reference proteome</keyword>
<evidence type="ECO:0000256" key="1">
    <source>
        <dbReference type="SAM" id="MobiDB-lite"/>
    </source>
</evidence>
<evidence type="ECO:0000313" key="2">
    <source>
        <dbReference type="EMBL" id="KAF0979046.1"/>
    </source>
</evidence>
<dbReference type="EMBL" id="VFQX01000028">
    <property type="protein sequence ID" value="KAF0979046.1"/>
    <property type="molecule type" value="Genomic_DNA"/>
</dbReference>